<reference evidence="1 2" key="1">
    <citation type="submission" date="2017-07" db="EMBL/GenBank/DDBJ databases">
        <title>Genome sequence of the Sordaria macrospora wild type strain R19027.</title>
        <authorList>
            <person name="Nowrousian M."/>
            <person name="Teichert I."/>
            <person name="Kueck U."/>
        </authorList>
    </citation>
    <scope>NUCLEOTIDE SEQUENCE [LARGE SCALE GENOMIC DNA]</scope>
    <source>
        <strain evidence="1 2">R19027</strain>
        <tissue evidence="1">Mycelium</tissue>
    </source>
</reference>
<organism evidence="1 2">
    <name type="scientific">Sordaria macrospora</name>
    <dbReference type="NCBI Taxonomy" id="5147"/>
    <lineage>
        <taxon>Eukaryota</taxon>
        <taxon>Fungi</taxon>
        <taxon>Dikarya</taxon>
        <taxon>Ascomycota</taxon>
        <taxon>Pezizomycotina</taxon>
        <taxon>Sordariomycetes</taxon>
        <taxon>Sordariomycetidae</taxon>
        <taxon>Sordariales</taxon>
        <taxon>Sordariaceae</taxon>
        <taxon>Sordaria</taxon>
    </lineage>
</organism>
<dbReference type="EMBL" id="NMPR01000096">
    <property type="protein sequence ID" value="KAA8630720.1"/>
    <property type="molecule type" value="Genomic_DNA"/>
</dbReference>
<dbReference type="InterPro" id="IPR052895">
    <property type="entry name" value="HetReg/Transcr_Mod"/>
</dbReference>
<dbReference type="PANTHER" id="PTHR24148">
    <property type="entry name" value="ANKYRIN REPEAT DOMAIN-CONTAINING PROTEIN 39 HOMOLOG-RELATED"/>
    <property type="match status" value="1"/>
</dbReference>
<dbReference type="Proteomes" id="UP000433876">
    <property type="component" value="Unassembled WGS sequence"/>
</dbReference>
<evidence type="ECO:0000313" key="2">
    <source>
        <dbReference type="Proteomes" id="UP000433876"/>
    </source>
</evidence>
<dbReference type="OMA" id="DEVFHAY"/>
<gene>
    <name evidence="1" type="ORF">SMACR_07741</name>
</gene>
<protein>
    <recommendedName>
        <fullName evidence="3">Heterokaryon incompatibility protein</fullName>
    </recommendedName>
</protein>
<comment type="caution">
    <text evidence="1">The sequence shown here is derived from an EMBL/GenBank/DDBJ whole genome shotgun (WGS) entry which is preliminary data.</text>
</comment>
<dbReference type="PANTHER" id="PTHR24148:SF73">
    <property type="entry name" value="HET DOMAIN PROTEIN (AFU_ORTHOLOGUE AFUA_8G01020)"/>
    <property type="match status" value="1"/>
</dbReference>
<dbReference type="AlphaFoldDB" id="A0A8S8ZNK0"/>
<sequence length="457" mass="51996">MLVIQEVAVRTWEEDHERVKFLLGHITVPYSVMSKERGGWAPQAYIDVQQRVADPENITSSEPQTGYTRLVWNGLHNINHVWCVLQKMFAQDPTAESWPIDIQLSYLLFIFSEFKATEPRDRLYAFIGLLLGPEDMKLPTHLLPDYTKHREEVFHEYTVWILQEIGIIDVLSLHTGERTGRTCPSWVPNFEGRRKSFEDACIVTEEPLPLKLLEGNRVLEADALLVGVILAIASPLEVAEKTSSTTTTSALIERVRETLRGWEGWLEMLFETTPEPFEDRAWRRQLSDYFDQAFVEADRGYGRVNYEKGALSNALSRDKPEPGGHPSIFGKLCATSPSVLSYADFTANEFEGLVPFTTRRGHFDFCSSKSEIPEYGDVVCLLRGSSKQFILRRAPPDALGEWTMVGTVYNDADKTRLYRAAVRPLRDHLVPGSDKIAVALYDALEEFFGGPKQYNRI</sequence>
<evidence type="ECO:0008006" key="3">
    <source>
        <dbReference type="Google" id="ProtNLM"/>
    </source>
</evidence>
<dbReference type="VEuPathDB" id="FungiDB:SMAC_07741"/>
<name>A0A8S8ZNK0_SORMA</name>
<proteinExistence type="predicted"/>
<accession>A0A8S8ZNK0</accession>
<evidence type="ECO:0000313" key="1">
    <source>
        <dbReference type="EMBL" id="KAA8630720.1"/>
    </source>
</evidence>